<dbReference type="EMBL" id="CAJVPW010015096">
    <property type="protein sequence ID" value="CAG8658880.1"/>
    <property type="molecule type" value="Genomic_DNA"/>
</dbReference>
<protein>
    <submittedName>
        <fullName evidence="1">8295_t:CDS:1</fullName>
    </submittedName>
</protein>
<gene>
    <name evidence="1" type="ORF">SPELUC_LOCUS9193</name>
</gene>
<name>A0ACA9NLK9_9GLOM</name>
<organism evidence="1 2">
    <name type="scientific">Cetraspora pellucida</name>
    <dbReference type="NCBI Taxonomy" id="1433469"/>
    <lineage>
        <taxon>Eukaryota</taxon>
        <taxon>Fungi</taxon>
        <taxon>Fungi incertae sedis</taxon>
        <taxon>Mucoromycota</taxon>
        <taxon>Glomeromycotina</taxon>
        <taxon>Glomeromycetes</taxon>
        <taxon>Diversisporales</taxon>
        <taxon>Gigasporaceae</taxon>
        <taxon>Cetraspora</taxon>
    </lineage>
</organism>
<reference evidence="1" key="1">
    <citation type="submission" date="2021-06" db="EMBL/GenBank/DDBJ databases">
        <authorList>
            <person name="Kallberg Y."/>
            <person name="Tangrot J."/>
            <person name="Rosling A."/>
        </authorList>
    </citation>
    <scope>NUCLEOTIDE SEQUENCE</scope>
    <source>
        <strain evidence="1">28 12/20/2015</strain>
    </source>
</reference>
<evidence type="ECO:0000313" key="2">
    <source>
        <dbReference type="Proteomes" id="UP000789366"/>
    </source>
</evidence>
<sequence length="279" mass="31024">MPYNNISINIHTLNSEQHHQFFLELFDMEPSLLNALNSEQRRRLHSVLIAIDPSLTEPLLDARSAVRGIINEQLIKKKKKVTEAKANGYALPSKKKNVKPSIRGHSGNINKANIESIHIQKRNSNTNNVNIDLSDADETDNTQDFLGDNSDSNNFKSNDNGKTGAYEISHNSDTLTTAIDSSSYTDAENISSQDDLSTLVKNSITSNNDQSNKITPDNVSSPLKKILRSSVQKHDKIKNTEHNVQNSGTSSDIDGKKKRGRKAKEPSSHRARITKKAKK</sequence>
<feature type="non-terminal residue" evidence="1">
    <location>
        <position position="279"/>
    </location>
</feature>
<proteinExistence type="predicted"/>
<dbReference type="Proteomes" id="UP000789366">
    <property type="component" value="Unassembled WGS sequence"/>
</dbReference>
<keyword evidence="2" id="KW-1185">Reference proteome</keyword>
<evidence type="ECO:0000313" key="1">
    <source>
        <dbReference type="EMBL" id="CAG8658880.1"/>
    </source>
</evidence>
<accession>A0ACA9NLK9</accession>
<comment type="caution">
    <text evidence="1">The sequence shown here is derived from an EMBL/GenBank/DDBJ whole genome shotgun (WGS) entry which is preliminary data.</text>
</comment>